<proteinExistence type="predicted"/>
<comment type="caution">
    <text evidence="2">The sequence shown here is derived from an EMBL/GenBank/DDBJ whole genome shotgun (WGS) entry which is preliminary data.</text>
</comment>
<organism evidence="2 3">
    <name type="scientific">Undibacter mobilis</name>
    <dbReference type="NCBI Taxonomy" id="2292256"/>
    <lineage>
        <taxon>Bacteria</taxon>
        <taxon>Pseudomonadati</taxon>
        <taxon>Pseudomonadota</taxon>
        <taxon>Alphaproteobacteria</taxon>
        <taxon>Hyphomicrobiales</taxon>
        <taxon>Nitrobacteraceae</taxon>
        <taxon>Undibacter</taxon>
    </lineage>
</organism>
<accession>A0A371B1C3</accession>
<dbReference type="AlphaFoldDB" id="A0A371B1C3"/>
<feature type="domain" description="DUF6898" evidence="1">
    <location>
        <begin position="5"/>
        <end position="58"/>
    </location>
</feature>
<reference evidence="3" key="1">
    <citation type="submission" date="2018-08" db="EMBL/GenBank/DDBJ databases">
        <authorList>
            <person name="Kim S.-J."/>
            <person name="Jung G.-Y."/>
        </authorList>
    </citation>
    <scope>NUCLEOTIDE SEQUENCE [LARGE SCALE GENOMIC DNA]</scope>
    <source>
        <strain evidence="3">GY_H</strain>
    </source>
</reference>
<dbReference type="EMBL" id="QRGO01000003">
    <property type="protein sequence ID" value="RDV01358.1"/>
    <property type="molecule type" value="Genomic_DNA"/>
</dbReference>
<dbReference type="Pfam" id="PF21839">
    <property type="entry name" value="DUF6898"/>
    <property type="match status" value="1"/>
</dbReference>
<evidence type="ECO:0000313" key="3">
    <source>
        <dbReference type="Proteomes" id="UP000263993"/>
    </source>
</evidence>
<evidence type="ECO:0000313" key="2">
    <source>
        <dbReference type="EMBL" id="RDV01358.1"/>
    </source>
</evidence>
<keyword evidence="3" id="KW-1185">Reference proteome</keyword>
<dbReference type="InterPro" id="IPR054193">
    <property type="entry name" value="DUF6898"/>
</dbReference>
<gene>
    <name evidence="2" type="ORF">DXH78_19235</name>
</gene>
<sequence length="66" mass="6723">MADESEVYFEITVIGASAKVAAVDAATAIEVAVVGPASGSLADLKRLALGKLKARIARERRAGGIP</sequence>
<name>A0A371B1C3_9BRAD</name>
<dbReference type="RefSeq" id="WP_115518876.1">
    <property type="nucleotide sequence ID" value="NZ_QRGO01000003.1"/>
</dbReference>
<evidence type="ECO:0000259" key="1">
    <source>
        <dbReference type="Pfam" id="PF21839"/>
    </source>
</evidence>
<dbReference type="Proteomes" id="UP000263993">
    <property type="component" value="Unassembled WGS sequence"/>
</dbReference>
<protein>
    <submittedName>
        <fullName evidence="2">Serine hydroxymethyltransferase</fullName>
    </submittedName>
</protein>
<dbReference type="GO" id="GO:0008168">
    <property type="term" value="F:methyltransferase activity"/>
    <property type="evidence" value="ECO:0007669"/>
    <property type="project" value="UniProtKB-KW"/>
</dbReference>
<keyword evidence="2" id="KW-0808">Transferase</keyword>
<dbReference type="GO" id="GO:0032259">
    <property type="term" value="P:methylation"/>
    <property type="evidence" value="ECO:0007669"/>
    <property type="project" value="UniProtKB-KW"/>
</dbReference>
<keyword evidence="2" id="KW-0489">Methyltransferase</keyword>